<reference evidence="17" key="2">
    <citation type="submission" date="2025-09" db="UniProtKB">
        <authorList>
            <consortium name="Ensembl"/>
        </authorList>
    </citation>
    <scope>IDENTIFICATION</scope>
</reference>
<sequence length="330" mass="37852">MASPGCAAHLPVFIGHPHHGDTRMVSLYEDIKPSRSLLGLPELSWPGVYIPCCDRFPIQENPWMLRMAEPHAPAALPYGTLEPSPAKPSQAQDPPCGMEGQVEERCLEQVQTMVVGEVLKDVDTACKLLNIASDPLDWSCVHVQKWLLWTEHLYRLPQVSTLFQELTGRDLCSMAEADFRQRSSQFGDVLYAHLDIWRSAAAMKELCPPADRKSGKFNLVSENLSAADDDSWTEVMRSYPSQPIHLWQFLRELLLKPHNYSRCIRWLNKEKGIFKIEDTAHVARLWGIRKNRPAMNYDKLSRSIRQYYKKGIIRKPDVSRRLVYQFVNPV</sequence>
<reference evidence="17" key="1">
    <citation type="submission" date="2025-08" db="UniProtKB">
        <authorList>
            <consortium name="Ensembl"/>
        </authorList>
    </citation>
    <scope>IDENTIFICATION</scope>
</reference>
<dbReference type="InterPro" id="IPR003118">
    <property type="entry name" value="Pointed_dom"/>
</dbReference>
<comment type="subcellular location">
    <subcellularLocation>
        <location evidence="1 13">Nucleus</location>
    </subcellularLocation>
</comment>
<evidence type="ECO:0000256" key="5">
    <source>
        <dbReference type="ARBA" id="ARBA00023159"/>
    </source>
</evidence>
<dbReference type="PANTHER" id="PTHR11849">
    <property type="entry name" value="ETS"/>
    <property type="match status" value="1"/>
</dbReference>
<dbReference type="SUPFAM" id="SSF47769">
    <property type="entry name" value="SAM/Pointed domain"/>
    <property type="match status" value="1"/>
</dbReference>
<dbReference type="FunFam" id="1.10.150.50:FF:000050">
    <property type="entry name" value="SAM pointed domain containing ETS transcription factor"/>
    <property type="match status" value="1"/>
</dbReference>
<dbReference type="GO" id="GO:0005634">
    <property type="term" value="C:nucleus"/>
    <property type="evidence" value="ECO:0007669"/>
    <property type="project" value="UniProtKB-SubCell"/>
</dbReference>
<dbReference type="InterPro" id="IPR000418">
    <property type="entry name" value="Ets_dom"/>
</dbReference>
<dbReference type="PANTHER" id="PTHR11849:SF182">
    <property type="entry name" value="SAM POINTED DOMAIN-CONTAINING ETS TRANSCRIPTION FACTOR"/>
    <property type="match status" value="1"/>
</dbReference>
<evidence type="ECO:0000259" key="16">
    <source>
        <dbReference type="PROSITE" id="PS51433"/>
    </source>
</evidence>
<keyword evidence="5" id="KW-0010">Activator</keyword>
<dbReference type="PROSITE" id="PS51433">
    <property type="entry name" value="PNT"/>
    <property type="match status" value="1"/>
</dbReference>
<dbReference type="Ensembl" id="ENSMMOT00000015620.1">
    <property type="protein sequence ID" value="ENSMMOP00000015367.1"/>
    <property type="gene ID" value="ENSMMOG00000011732.1"/>
</dbReference>
<dbReference type="PROSITE" id="PS00346">
    <property type="entry name" value="ETS_DOMAIN_2"/>
    <property type="match status" value="1"/>
</dbReference>
<dbReference type="InterPro" id="IPR036388">
    <property type="entry name" value="WH-like_DNA-bd_sf"/>
</dbReference>
<evidence type="ECO:0000256" key="3">
    <source>
        <dbReference type="ARBA" id="ARBA00023015"/>
    </source>
</evidence>
<evidence type="ECO:0000313" key="17">
    <source>
        <dbReference type="Ensembl" id="ENSMMOP00000015367.1"/>
    </source>
</evidence>
<evidence type="ECO:0000256" key="14">
    <source>
        <dbReference type="SAM" id="MobiDB-lite"/>
    </source>
</evidence>
<feature type="region of interest" description="Disordered" evidence="14">
    <location>
        <begin position="76"/>
        <end position="98"/>
    </location>
</feature>
<evidence type="ECO:0000256" key="7">
    <source>
        <dbReference type="ARBA" id="ARBA00023242"/>
    </source>
</evidence>
<keyword evidence="3" id="KW-0805">Transcription regulation</keyword>
<dbReference type="STRING" id="94237.ENSMMOP00000015367"/>
<dbReference type="AlphaFoldDB" id="A0A3Q3WSG3"/>
<evidence type="ECO:0000256" key="13">
    <source>
        <dbReference type="RuleBase" id="RU004019"/>
    </source>
</evidence>
<keyword evidence="4 13" id="KW-0238">DNA-binding</keyword>
<evidence type="ECO:0000256" key="2">
    <source>
        <dbReference type="ARBA" id="ARBA00005562"/>
    </source>
</evidence>
<comment type="subunit">
    <text evidence="9">Interacts with the DNA-binding domain of the androgen receptor. Interacts with NKX3-1.</text>
</comment>
<dbReference type="Proteomes" id="UP000261620">
    <property type="component" value="Unplaced"/>
</dbReference>
<dbReference type="OMA" id="WTEHLYK"/>
<dbReference type="Pfam" id="PF00178">
    <property type="entry name" value="Ets"/>
    <property type="match status" value="1"/>
</dbReference>
<evidence type="ECO:0000256" key="11">
    <source>
        <dbReference type="ARBA" id="ARBA00082414"/>
    </source>
</evidence>
<evidence type="ECO:0000256" key="4">
    <source>
        <dbReference type="ARBA" id="ARBA00023125"/>
    </source>
</evidence>
<dbReference type="Gene3D" id="1.10.150.50">
    <property type="entry name" value="Transcription Factor, Ets-1"/>
    <property type="match status" value="1"/>
</dbReference>
<comment type="function">
    <text evidence="8">May function as an androgen-independent transactivator of the prostate-specific antigen (PSA) promoter. Binds to 5'-GGAT-3' DNA sequences. May play a role in the regulation of the prostate gland and/or prostate cancer development. Acts as a transcriptional activator for SERPINB5 promoter.</text>
</comment>
<dbReference type="InterPro" id="IPR036390">
    <property type="entry name" value="WH_DNA-bd_sf"/>
</dbReference>
<feature type="domain" description="PNT" evidence="16">
    <location>
        <begin position="117"/>
        <end position="201"/>
    </location>
</feature>
<keyword evidence="6" id="KW-0804">Transcription</keyword>
<evidence type="ECO:0000259" key="15">
    <source>
        <dbReference type="PROSITE" id="PS50061"/>
    </source>
</evidence>
<feature type="domain" description="ETS" evidence="15">
    <location>
        <begin position="244"/>
        <end position="327"/>
    </location>
</feature>
<dbReference type="GO" id="GO:0000122">
    <property type="term" value="P:negative regulation of transcription by RNA polymerase II"/>
    <property type="evidence" value="ECO:0007669"/>
    <property type="project" value="UniProtKB-ARBA"/>
</dbReference>
<dbReference type="Gene3D" id="1.10.10.10">
    <property type="entry name" value="Winged helix-like DNA-binding domain superfamily/Winged helix DNA-binding domain"/>
    <property type="match status" value="1"/>
</dbReference>
<comment type="similarity">
    <text evidence="2 13">Belongs to the ETS family.</text>
</comment>
<keyword evidence="18" id="KW-1185">Reference proteome</keyword>
<dbReference type="SUPFAM" id="SSF46785">
    <property type="entry name" value="Winged helix' DNA-binding domain"/>
    <property type="match status" value="1"/>
</dbReference>
<accession>A0A3Q3WSG3</accession>
<dbReference type="Pfam" id="PF02198">
    <property type="entry name" value="SAM_PNT"/>
    <property type="match status" value="1"/>
</dbReference>
<evidence type="ECO:0000256" key="6">
    <source>
        <dbReference type="ARBA" id="ARBA00023163"/>
    </source>
</evidence>
<name>A0A3Q3WSG3_MOLML</name>
<dbReference type="InterPro" id="IPR046328">
    <property type="entry name" value="ETS_fam"/>
</dbReference>
<dbReference type="GO" id="GO:0000981">
    <property type="term" value="F:DNA-binding transcription factor activity, RNA polymerase II-specific"/>
    <property type="evidence" value="ECO:0007669"/>
    <property type="project" value="TreeGrafter"/>
</dbReference>
<evidence type="ECO:0000256" key="8">
    <source>
        <dbReference type="ARBA" id="ARBA00057194"/>
    </source>
</evidence>
<dbReference type="PRINTS" id="PR00454">
    <property type="entry name" value="ETSDOMAIN"/>
</dbReference>
<dbReference type="InterPro" id="IPR013761">
    <property type="entry name" value="SAM/pointed_sf"/>
</dbReference>
<evidence type="ECO:0000256" key="12">
    <source>
        <dbReference type="ARBA" id="ARBA00082636"/>
    </source>
</evidence>
<evidence type="ECO:0000313" key="18">
    <source>
        <dbReference type="Proteomes" id="UP000261620"/>
    </source>
</evidence>
<dbReference type="FunFam" id="1.10.10.10:FF:000220">
    <property type="entry name" value="SAM pointed domain-containing Ets transcription factor"/>
    <property type="match status" value="1"/>
</dbReference>
<dbReference type="GO" id="GO:0043565">
    <property type="term" value="F:sequence-specific DNA binding"/>
    <property type="evidence" value="ECO:0007669"/>
    <property type="project" value="InterPro"/>
</dbReference>
<dbReference type="SMART" id="SM00413">
    <property type="entry name" value="ETS"/>
    <property type="match status" value="1"/>
</dbReference>
<proteinExistence type="inferred from homology"/>
<organism evidence="17 18">
    <name type="scientific">Mola mola</name>
    <name type="common">Ocean sunfish</name>
    <name type="synonym">Tetraodon mola</name>
    <dbReference type="NCBI Taxonomy" id="94237"/>
    <lineage>
        <taxon>Eukaryota</taxon>
        <taxon>Metazoa</taxon>
        <taxon>Chordata</taxon>
        <taxon>Craniata</taxon>
        <taxon>Vertebrata</taxon>
        <taxon>Euteleostomi</taxon>
        <taxon>Actinopterygii</taxon>
        <taxon>Neopterygii</taxon>
        <taxon>Teleostei</taxon>
        <taxon>Neoteleostei</taxon>
        <taxon>Acanthomorphata</taxon>
        <taxon>Eupercaria</taxon>
        <taxon>Tetraodontiformes</taxon>
        <taxon>Molidae</taxon>
        <taxon>Mola</taxon>
    </lineage>
</organism>
<protein>
    <recommendedName>
        <fullName evidence="10">SAM pointed domain-containing Ets transcription factor</fullName>
    </recommendedName>
    <alternativeName>
        <fullName evidence="12">Prostate epithelium-specific Ets transcription factor</fullName>
    </alternativeName>
    <alternativeName>
        <fullName evidence="11">Prostate-derived Ets factor</fullName>
    </alternativeName>
</protein>
<dbReference type="SMART" id="SM00251">
    <property type="entry name" value="SAM_PNT"/>
    <property type="match status" value="1"/>
</dbReference>
<dbReference type="PROSITE" id="PS50061">
    <property type="entry name" value="ETS_DOMAIN_3"/>
    <property type="match status" value="1"/>
</dbReference>
<dbReference type="GO" id="GO:0030154">
    <property type="term" value="P:cell differentiation"/>
    <property type="evidence" value="ECO:0007669"/>
    <property type="project" value="TreeGrafter"/>
</dbReference>
<evidence type="ECO:0000256" key="1">
    <source>
        <dbReference type="ARBA" id="ARBA00004123"/>
    </source>
</evidence>
<evidence type="ECO:0000256" key="9">
    <source>
        <dbReference type="ARBA" id="ARBA00062711"/>
    </source>
</evidence>
<keyword evidence="7 13" id="KW-0539">Nucleus</keyword>
<evidence type="ECO:0000256" key="10">
    <source>
        <dbReference type="ARBA" id="ARBA00074631"/>
    </source>
</evidence>